<dbReference type="RefSeq" id="WP_321534406.1">
    <property type="nucleotide sequence ID" value="NZ_JARGDL010000001.1"/>
</dbReference>
<dbReference type="InterPro" id="IPR010916">
    <property type="entry name" value="TonB_box_CS"/>
</dbReference>
<proteinExistence type="predicted"/>
<protein>
    <submittedName>
        <fullName evidence="2">T9SS type A sorting domain-containing protein</fullName>
    </submittedName>
</protein>
<organism evidence="2 3">
    <name type="scientific">Stygiobacter electus</name>
    <dbReference type="NCBI Taxonomy" id="3032292"/>
    <lineage>
        <taxon>Bacteria</taxon>
        <taxon>Pseudomonadati</taxon>
        <taxon>Ignavibacteriota</taxon>
        <taxon>Ignavibacteria</taxon>
        <taxon>Ignavibacteriales</taxon>
        <taxon>Melioribacteraceae</taxon>
        <taxon>Stygiobacter</taxon>
    </lineage>
</organism>
<accession>A0AAE3NV55</accession>
<dbReference type="Gene3D" id="2.60.40.4070">
    <property type="match status" value="1"/>
</dbReference>
<dbReference type="NCBIfam" id="TIGR04183">
    <property type="entry name" value="Por_Secre_tail"/>
    <property type="match status" value="1"/>
</dbReference>
<dbReference type="AlphaFoldDB" id="A0AAE3NV55"/>
<dbReference type="PROSITE" id="PS00430">
    <property type="entry name" value="TONB_DEPENDENT_REC_1"/>
    <property type="match status" value="1"/>
</dbReference>
<keyword evidence="3" id="KW-1185">Reference proteome</keyword>
<comment type="caution">
    <text evidence="2">The sequence shown here is derived from an EMBL/GenBank/DDBJ whole genome shotgun (WGS) entry which is preliminary data.</text>
</comment>
<dbReference type="Pfam" id="PF18962">
    <property type="entry name" value="Por_Secre_tail"/>
    <property type="match status" value="1"/>
</dbReference>
<dbReference type="Proteomes" id="UP001221302">
    <property type="component" value="Unassembled WGS sequence"/>
</dbReference>
<dbReference type="InterPro" id="IPR026444">
    <property type="entry name" value="Secre_tail"/>
</dbReference>
<name>A0AAE3NV55_9BACT</name>
<reference evidence="2" key="1">
    <citation type="submission" date="2023-03" db="EMBL/GenBank/DDBJ databases">
        <title>Stygiobacter electus gen. nov., sp. nov., facultatively anaerobic thermotolerant bacterium of the class Ignavibacteria from a well of Yessentuki mineral water deposit.</title>
        <authorList>
            <person name="Podosokorskaya O.A."/>
            <person name="Elcheninov A.G."/>
            <person name="Petrova N.F."/>
            <person name="Zavarzina D.G."/>
            <person name="Kublanov I.V."/>
            <person name="Merkel A.Y."/>
        </authorList>
    </citation>
    <scope>NUCLEOTIDE SEQUENCE</scope>
    <source>
        <strain evidence="2">09-Me</strain>
    </source>
</reference>
<evidence type="ECO:0000313" key="3">
    <source>
        <dbReference type="Proteomes" id="UP001221302"/>
    </source>
</evidence>
<evidence type="ECO:0000313" key="2">
    <source>
        <dbReference type="EMBL" id="MDF1610641.1"/>
    </source>
</evidence>
<feature type="domain" description="Secretion system C-terminal sorting" evidence="1">
    <location>
        <begin position="494"/>
        <end position="568"/>
    </location>
</feature>
<gene>
    <name evidence="2" type="ORF">P0M35_00635</name>
</gene>
<dbReference type="EMBL" id="JARGDL010000001">
    <property type="protein sequence ID" value="MDF1610641.1"/>
    <property type="molecule type" value="Genomic_DNA"/>
</dbReference>
<sequence length="572" mass="64549">MKKRQSFFIIIFLVSIFSISIFADSKDTLVVHASGKSLDVIINNDQASTTPHSVYKLVSTDTTYIFLDPITIKTNVTVIGVLGKNKRPPTIQPAVRTDGSMSTFLFILAGDNTISKFRNLYLIGLTTLNTRYSNSNGEGALINVTGKHAKLYVDNVIFDEWPDNQISYEGDWCSFFITNCKFRNGIHPTQWYSGEALRNRYNTAFTDSIIMKNNTIFAINAYASCPVTANYINYFEFVHNSVIMTFMNPFWVFNATKAKINNNLFYGTWAGGETDDEFKGYWNQLWSLDRGSIIDFDTLSVDNAKYLDPNATTKPAWTAEAKRVIEVKNNNFYMPKVVFNYLNAWNDTSKHPVNIPKFMNDRTKKMFTDKTHWPGFTESGNLLLDPTFGPSIDKIVEDNQGNGIGLAKYFLAIRTNTANTGIYGYKIQSVTGDNWVPNWPLPEITDMQYKNSSLLNGGTDGKPIGDPGWFTGGYTGISDEYSQLPSGFQLNQNYPNPFNPTTQISYSIPKSGIVNLRVYNIIGKEVAELINEYQNSGTYQITFNAQDLPSGVYFYQLKTGDYISSKKMLLIK</sequence>
<evidence type="ECO:0000259" key="1">
    <source>
        <dbReference type="Pfam" id="PF18962"/>
    </source>
</evidence>